<dbReference type="EMBL" id="JAUFSA010000001">
    <property type="protein sequence ID" value="MDP7733158.1"/>
    <property type="molecule type" value="Genomic_DNA"/>
</dbReference>
<protein>
    <submittedName>
        <fullName evidence="3">Nucleoside-diphosphate kinase</fullName>
    </submittedName>
</protein>
<evidence type="ECO:0000313" key="3">
    <source>
        <dbReference type="EMBL" id="MDP7733158.1"/>
    </source>
</evidence>
<comment type="caution">
    <text evidence="3">The sequence shown here is derived from an EMBL/GenBank/DDBJ whole genome shotgun (WGS) entry which is preliminary data.</text>
</comment>
<dbReference type="Proteomes" id="UP001229081">
    <property type="component" value="Unassembled WGS sequence"/>
</dbReference>
<keyword evidence="3" id="KW-0808">Transferase</keyword>
<sequence length="286" mass="31857">MIDAEADMLTPPRAPRRSPSRFESDTYFLETRDALERLSLDPDEFGWRTGLLLLKPDAAVTGGMSRSVTWLTEHGYRIVGAHAVVTTHLHARALWYFDWHRASPERRRLADQLGRMCPSVVLLVGHPDDNVAVSARLTGDKGPANPTQRVPGQLRYALDSGTYLLNQVHTPDDPDGVLRELSIYFPEPELSAVITACAATPDVSAEALQLAGEVESGVERRSGDVQVAHDMVWEQLRSNEVVAATERPKTGPEWLAAIDLAERHDVPVDPWYRIVLESAYLPMIRH</sequence>
<evidence type="ECO:0000313" key="4">
    <source>
        <dbReference type="Proteomes" id="UP001229081"/>
    </source>
</evidence>
<evidence type="ECO:0000256" key="1">
    <source>
        <dbReference type="SAM" id="MobiDB-lite"/>
    </source>
</evidence>
<dbReference type="InterPro" id="IPR034907">
    <property type="entry name" value="NDK-like_dom"/>
</dbReference>
<gene>
    <name evidence="3" type="ORF">QXL92_00100</name>
</gene>
<dbReference type="InterPro" id="IPR036850">
    <property type="entry name" value="NDK-like_dom_sf"/>
</dbReference>
<keyword evidence="3" id="KW-0418">Kinase</keyword>
<dbReference type="AlphaFoldDB" id="A0AAJ1W044"/>
<evidence type="ECO:0000259" key="2">
    <source>
        <dbReference type="Pfam" id="PF00334"/>
    </source>
</evidence>
<dbReference type="RefSeq" id="WP_166433824.1">
    <property type="nucleotide sequence ID" value="NZ_JAUFSA010000001.1"/>
</dbReference>
<accession>A0AAJ1W044</accession>
<feature type="domain" description="Nucleoside diphosphate kinase-like" evidence="2">
    <location>
        <begin position="51"/>
        <end position="189"/>
    </location>
</feature>
<name>A0AAJ1W044_9MYCO</name>
<dbReference type="SUPFAM" id="SSF54919">
    <property type="entry name" value="Nucleoside diphosphate kinase, NDK"/>
    <property type="match status" value="1"/>
</dbReference>
<dbReference type="GO" id="GO:0016301">
    <property type="term" value="F:kinase activity"/>
    <property type="evidence" value="ECO:0007669"/>
    <property type="project" value="UniProtKB-KW"/>
</dbReference>
<organism evidence="3 4">
    <name type="scientific">Mycobacterium paragordonae</name>
    <dbReference type="NCBI Taxonomy" id="1389713"/>
    <lineage>
        <taxon>Bacteria</taxon>
        <taxon>Bacillati</taxon>
        <taxon>Actinomycetota</taxon>
        <taxon>Actinomycetes</taxon>
        <taxon>Mycobacteriales</taxon>
        <taxon>Mycobacteriaceae</taxon>
        <taxon>Mycobacterium</taxon>
    </lineage>
</organism>
<proteinExistence type="predicted"/>
<dbReference type="Pfam" id="PF00334">
    <property type="entry name" value="NDK"/>
    <property type="match status" value="1"/>
</dbReference>
<dbReference type="Gene3D" id="3.30.70.141">
    <property type="entry name" value="Nucleoside diphosphate kinase-like domain"/>
    <property type="match status" value="1"/>
</dbReference>
<reference evidence="3" key="1">
    <citation type="submission" date="2023-06" db="EMBL/GenBank/DDBJ databases">
        <title>Identification of two novel mycobacterium reveal diversities and complexities of Mycobacterium gordonae clade.</title>
        <authorList>
            <person name="Matsumoto Y."/>
            <person name="Nakamura S."/>
            <person name="Motooka D."/>
            <person name="Fukushima K."/>
        </authorList>
    </citation>
    <scope>NUCLEOTIDE SEQUENCE</scope>
    <source>
        <strain evidence="3">TY812</strain>
    </source>
</reference>
<feature type="region of interest" description="Disordered" evidence="1">
    <location>
        <begin position="1"/>
        <end position="21"/>
    </location>
</feature>